<keyword evidence="2" id="KW-1185">Reference proteome</keyword>
<protein>
    <submittedName>
        <fullName evidence="1">Uncharacterized protein</fullName>
    </submittedName>
</protein>
<organism evidence="1 2">
    <name type="scientific">Malus domestica</name>
    <name type="common">Apple</name>
    <name type="synonym">Pyrus malus</name>
    <dbReference type="NCBI Taxonomy" id="3750"/>
    <lineage>
        <taxon>Eukaryota</taxon>
        <taxon>Viridiplantae</taxon>
        <taxon>Streptophyta</taxon>
        <taxon>Embryophyta</taxon>
        <taxon>Tracheophyta</taxon>
        <taxon>Spermatophyta</taxon>
        <taxon>Magnoliopsida</taxon>
        <taxon>eudicotyledons</taxon>
        <taxon>Gunneridae</taxon>
        <taxon>Pentapetalae</taxon>
        <taxon>rosids</taxon>
        <taxon>fabids</taxon>
        <taxon>Rosales</taxon>
        <taxon>Rosaceae</taxon>
        <taxon>Amygdaloideae</taxon>
        <taxon>Maleae</taxon>
        <taxon>Malus</taxon>
    </lineage>
</organism>
<dbReference type="EMBL" id="RDQH01000343">
    <property type="protein sequence ID" value="RXH68615.1"/>
    <property type="molecule type" value="Genomic_DNA"/>
</dbReference>
<dbReference type="STRING" id="3750.A0A498HGM6"/>
<proteinExistence type="predicted"/>
<dbReference type="Proteomes" id="UP000290289">
    <property type="component" value="Chromosome 17"/>
</dbReference>
<accession>A0A498HGM6</accession>
<evidence type="ECO:0000313" key="2">
    <source>
        <dbReference type="Proteomes" id="UP000290289"/>
    </source>
</evidence>
<reference evidence="1 2" key="1">
    <citation type="submission" date="2018-10" db="EMBL/GenBank/DDBJ databases">
        <title>A high-quality apple genome assembly.</title>
        <authorList>
            <person name="Hu J."/>
        </authorList>
    </citation>
    <scope>NUCLEOTIDE SEQUENCE [LARGE SCALE GENOMIC DNA]</scope>
    <source>
        <strain evidence="2">cv. HFTH1</strain>
        <tissue evidence="1">Young leaf</tissue>
    </source>
</reference>
<comment type="caution">
    <text evidence="1">The sequence shown here is derived from an EMBL/GenBank/DDBJ whole genome shotgun (WGS) entry which is preliminary data.</text>
</comment>
<name>A0A498HGM6_MALDO</name>
<dbReference type="AlphaFoldDB" id="A0A498HGM6"/>
<evidence type="ECO:0000313" key="1">
    <source>
        <dbReference type="EMBL" id="RXH68615.1"/>
    </source>
</evidence>
<sequence length="114" mass="12810">MVFGYGFKGIGDLESTIDPSNFSTALIIFLGDYCDRGGLQREWRDKGGMRREGRVVQVVEVRRKGRGAGCRREKGGRGCGGLVRDINYVKKVEVEDDTSTKEVEDYVSIERVEE</sequence>
<gene>
    <name evidence="1" type="ORF">DVH24_030948</name>
</gene>